<sequence>MPNAGYLLAGELLVETRDSGKQVRIKAADALAEIVDGVHRGRTGTQAAELIVFYAGSSGVPLSRPAISSKPLTSLLDSIDQRLHIAQAVALNKWDSGQPVEAPEREQQVIANARSQALRFGVDEHRAAVFFADQIEANKLLQYRALSRWHAAGSAPQTPRVDLRSQLRPQLDRLQRTLLSQLAEFDRNGPAQCQATLAQAIGQLGKDPQQSLALIRATTHLCSSQ</sequence>
<dbReference type="AlphaFoldDB" id="A0AAP0SIX6"/>
<dbReference type="GO" id="GO:0004106">
    <property type="term" value="F:chorismate mutase activity"/>
    <property type="evidence" value="ECO:0007669"/>
    <property type="project" value="UniProtKB-EC"/>
</dbReference>
<dbReference type="InterPro" id="IPR051331">
    <property type="entry name" value="Chorismate_mutase-related"/>
</dbReference>
<dbReference type="PROSITE" id="PS51168">
    <property type="entry name" value="CHORISMATE_MUT_2"/>
    <property type="match status" value="1"/>
</dbReference>
<reference evidence="6 7" key="2">
    <citation type="journal article" date="2016" name="Front. Microbiol.">
        <title>When Genome-Based Approach Meets the 'Old but Good': Revealing Genes Involved in the Antibacterial Activity of Pseudomonas sp. P482 against Soft Rot Pathogens.</title>
        <authorList>
            <person name="Krzyzanowska D.M."/>
            <person name="Ossowicki A."/>
            <person name="Rajewska M."/>
            <person name="Maciag T."/>
            <person name="Jablonska M."/>
            <person name="Obuchowski M."/>
            <person name="Heeb S."/>
            <person name="Jafra S."/>
        </authorList>
    </citation>
    <scope>NUCLEOTIDE SEQUENCE [LARGE SCALE GENOMIC DNA]</scope>
    <source>
        <strain evidence="6 7">P482</strain>
    </source>
</reference>
<dbReference type="PANTHER" id="PTHR38041">
    <property type="entry name" value="CHORISMATE MUTASE"/>
    <property type="match status" value="1"/>
</dbReference>
<keyword evidence="3" id="KW-0732">Signal</keyword>
<dbReference type="Pfam" id="PF01817">
    <property type="entry name" value="CM_2"/>
    <property type="match status" value="1"/>
</dbReference>
<evidence type="ECO:0000256" key="4">
    <source>
        <dbReference type="ARBA" id="ARBA00023235"/>
    </source>
</evidence>
<keyword evidence="4 6" id="KW-0413">Isomerase</keyword>
<dbReference type="InterPro" id="IPR008240">
    <property type="entry name" value="Chorismate_mutase_periplasmic"/>
</dbReference>
<dbReference type="KEGG" id="pdw:BV82_2618"/>
<gene>
    <name evidence="6" type="ORF">BV82_2618</name>
</gene>
<evidence type="ECO:0000256" key="2">
    <source>
        <dbReference type="ARBA" id="ARBA00012404"/>
    </source>
</evidence>
<dbReference type="Proteomes" id="UP000027121">
    <property type="component" value="Chromosome"/>
</dbReference>
<evidence type="ECO:0000259" key="5">
    <source>
        <dbReference type="PROSITE" id="PS51168"/>
    </source>
</evidence>
<dbReference type="InterPro" id="IPR036263">
    <property type="entry name" value="Chorismate_II_sf"/>
</dbReference>
<accession>A0AAP0SIX6</accession>
<evidence type="ECO:0000256" key="1">
    <source>
        <dbReference type="ARBA" id="ARBA00004817"/>
    </source>
</evidence>
<dbReference type="InterPro" id="IPR002701">
    <property type="entry name" value="CM_II_prokaryot"/>
</dbReference>
<organism evidence="6 7">
    <name type="scientific">Pseudomonas donghuensis</name>
    <dbReference type="NCBI Taxonomy" id="1163398"/>
    <lineage>
        <taxon>Bacteria</taxon>
        <taxon>Pseudomonadati</taxon>
        <taxon>Pseudomonadota</taxon>
        <taxon>Gammaproteobacteria</taxon>
        <taxon>Pseudomonadales</taxon>
        <taxon>Pseudomonadaceae</taxon>
        <taxon>Pseudomonas</taxon>
    </lineage>
</organism>
<dbReference type="GO" id="GO:0009697">
    <property type="term" value="P:salicylic acid biosynthetic process"/>
    <property type="evidence" value="ECO:0007669"/>
    <property type="project" value="TreeGrafter"/>
</dbReference>
<dbReference type="GO" id="GO:0046417">
    <property type="term" value="P:chorismate metabolic process"/>
    <property type="evidence" value="ECO:0007669"/>
    <property type="project" value="InterPro"/>
</dbReference>
<evidence type="ECO:0000313" key="6">
    <source>
        <dbReference type="EMBL" id="KDN99408.2"/>
    </source>
</evidence>
<dbReference type="EMBL" id="CP071706">
    <property type="protein sequence ID" value="KDN99408.2"/>
    <property type="molecule type" value="Genomic_DNA"/>
</dbReference>
<evidence type="ECO:0000256" key="3">
    <source>
        <dbReference type="ARBA" id="ARBA00022729"/>
    </source>
</evidence>
<dbReference type="EC" id="5.4.99.5" evidence="2"/>
<dbReference type="NCBIfam" id="TIGR01806">
    <property type="entry name" value="CM_mono2"/>
    <property type="match status" value="1"/>
</dbReference>
<dbReference type="InterPro" id="IPR036979">
    <property type="entry name" value="CM_dom_sf"/>
</dbReference>
<dbReference type="SUPFAM" id="SSF48600">
    <property type="entry name" value="Chorismate mutase II"/>
    <property type="match status" value="1"/>
</dbReference>
<evidence type="ECO:0000313" key="7">
    <source>
        <dbReference type="Proteomes" id="UP000027121"/>
    </source>
</evidence>
<dbReference type="PANTHER" id="PTHR38041:SF2">
    <property type="entry name" value="SECRETED CHORISMATE MUTASE"/>
    <property type="match status" value="1"/>
</dbReference>
<keyword evidence="7" id="KW-1185">Reference proteome</keyword>
<comment type="pathway">
    <text evidence="1">Metabolic intermediate biosynthesis; prephenate biosynthesis; prephenate from chorismate: step 1/1.</text>
</comment>
<dbReference type="Gene3D" id="1.20.59.10">
    <property type="entry name" value="Chorismate mutase"/>
    <property type="match status" value="1"/>
</dbReference>
<protein>
    <recommendedName>
        <fullName evidence="2">chorismate mutase</fullName>
        <ecNumber evidence="2">5.4.99.5</ecNumber>
    </recommendedName>
</protein>
<dbReference type="SMART" id="SM00830">
    <property type="entry name" value="CM_2"/>
    <property type="match status" value="1"/>
</dbReference>
<dbReference type="NCBIfam" id="NF006741">
    <property type="entry name" value="PRK09269.1"/>
    <property type="match status" value="1"/>
</dbReference>
<reference evidence="6 7" key="1">
    <citation type="journal article" date="2014" name="Genome Announc.">
        <title>Genome Sequence of Pseudomonas sp. Strain P482, a Tomato Rhizosphere Isolate with Broad-Spectrum Antimicrobial Activity.</title>
        <authorList>
            <person name="Krzyzanowska D.M."/>
            <person name="Ossowicki A."/>
            <person name="Jafra S."/>
        </authorList>
    </citation>
    <scope>NUCLEOTIDE SEQUENCE [LARGE SCALE GENOMIC DNA]</scope>
    <source>
        <strain evidence="6 7">P482</strain>
    </source>
</reference>
<proteinExistence type="predicted"/>
<feature type="domain" description="Chorismate mutase" evidence="5">
    <location>
        <begin position="54"/>
        <end position="146"/>
    </location>
</feature>
<name>A0AAP0SIX6_9PSED</name>